<feature type="transmembrane region" description="Helical" evidence="2">
    <location>
        <begin position="121"/>
        <end position="141"/>
    </location>
</feature>
<feature type="compositionally biased region" description="Acidic residues" evidence="1">
    <location>
        <begin position="15"/>
        <end position="27"/>
    </location>
</feature>
<keyword evidence="4" id="KW-1185">Reference proteome</keyword>
<accession>A0A9P4UJQ8</accession>
<proteinExistence type="predicted"/>
<organism evidence="3 4">
    <name type="scientific">Polychaeton citri CBS 116435</name>
    <dbReference type="NCBI Taxonomy" id="1314669"/>
    <lineage>
        <taxon>Eukaryota</taxon>
        <taxon>Fungi</taxon>
        <taxon>Dikarya</taxon>
        <taxon>Ascomycota</taxon>
        <taxon>Pezizomycotina</taxon>
        <taxon>Dothideomycetes</taxon>
        <taxon>Dothideomycetidae</taxon>
        <taxon>Capnodiales</taxon>
        <taxon>Capnodiaceae</taxon>
        <taxon>Polychaeton</taxon>
    </lineage>
</organism>
<gene>
    <name evidence="3" type="ORF">K431DRAFT_139965</name>
</gene>
<reference evidence="3" key="1">
    <citation type="journal article" date="2020" name="Stud. Mycol.">
        <title>101 Dothideomycetes genomes: a test case for predicting lifestyles and emergence of pathogens.</title>
        <authorList>
            <person name="Haridas S."/>
            <person name="Albert R."/>
            <person name="Binder M."/>
            <person name="Bloem J."/>
            <person name="Labutti K."/>
            <person name="Salamov A."/>
            <person name="Andreopoulos B."/>
            <person name="Baker S."/>
            <person name="Barry K."/>
            <person name="Bills G."/>
            <person name="Bluhm B."/>
            <person name="Cannon C."/>
            <person name="Castanera R."/>
            <person name="Culley D."/>
            <person name="Daum C."/>
            <person name="Ezra D."/>
            <person name="Gonzalez J."/>
            <person name="Henrissat B."/>
            <person name="Kuo A."/>
            <person name="Liang C."/>
            <person name="Lipzen A."/>
            <person name="Lutzoni F."/>
            <person name="Magnuson J."/>
            <person name="Mondo S."/>
            <person name="Nolan M."/>
            <person name="Ohm R."/>
            <person name="Pangilinan J."/>
            <person name="Park H.-J."/>
            <person name="Ramirez L."/>
            <person name="Alfaro M."/>
            <person name="Sun H."/>
            <person name="Tritt A."/>
            <person name="Yoshinaga Y."/>
            <person name="Zwiers L.-H."/>
            <person name="Turgeon B."/>
            <person name="Goodwin S."/>
            <person name="Spatafora J."/>
            <person name="Crous P."/>
            <person name="Grigoriev I."/>
        </authorList>
    </citation>
    <scope>NUCLEOTIDE SEQUENCE</scope>
    <source>
        <strain evidence="3">CBS 116435</strain>
    </source>
</reference>
<dbReference type="Proteomes" id="UP000799441">
    <property type="component" value="Unassembled WGS sequence"/>
</dbReference>
<comment type="caution">
    <text evidence="3">The sequence shown here is derived from an EMBL/GenBank/DDBJ whole genome shotgun (WGS) entry which is preliminary data.</text>
</comment>
<evidence type="ECO:0000313" key="3">
    <source>
        <dbReference type="EMBL" id="KAF2718242.1"/>
    </source>
</evidence>
<name>A0A9P4UJQ8_9PEZI</name>
<evidence type="ECO:0000256" key="2">
    <source>
        <dbReference type="SAM" id="Phobius"/>
    </source>
</evidence>
<keyword evidence="2" id="KW-0812">Transmembrane</keyword>
<feature type="transmembrane region" description="Helical" evidence="2">
    <location>
        <begin position="76"/>
        <end position="100"/>
    </location>
</feature>
<feature type="compositionally biased region" description="Basic residues" evidence="1">
    <location>
        <begin position="1"/>
        <end position="10"/>
    </location>
</feature>
<dbReference type="EMBL" id="MU003828">
    <property type="protein sequence ID" value="KAF2718242.1"/>
    <property type="molecule type" value="Genomic_DNA"/>
</dbReference>
<feature type="region of interest" description="Disordered" evidence="1">
    <location>
        <begin position="1"/>
        <end position="27"/>
    </location>
</feature>
<keyword evidence="2" id="KW-0472">Membrane</keyword>
<evidence type="ECO:0000313" key="4">
    <source>
        <dbReference type="Proteomes" id="UP000799441"/>
    </source>
</evidence>
<protein>
    <submittedName>
        <fullName evidence="3">Uncharacterized protein</fullName>
    </submittedName>
</protein>
<dbReference type="AlphaFoldDB" id="A0A9P4UJQ8"/>
<evidence type="ECO:0000256" key="1">
    <source>
        <dbReference type="SAM" id="MobiDB-lite"/>
    </source>
</evidence>
<keyword evidence="2" id="KW-1133">Transmembrane helix</keyword>
<sequence>MASSRLRKAFKYPSEDDDDSNEDLDEEHQERLIADFKAQDGQKNEQYRLAFLAVPLVAAMFFALRVALAASKRQRLSGFLGLSSLLCTAYVLHFMPLHAPERKGKRPVYQIEAEKTPIERYLVWLNAALALVMLLSASLSWKANAVDDAWREALPACMSIYNIYTS</sequence>
<dbReference type="OrthoDB" id="3358048at2759"/>
<feature type="transmembrane region" description="Helical" evidence="2">
    <location>
        <begin position="49"/>
        <end position="70"/>
    </location>
</feature>